<comment type="caution">
    <text evidence="2">The sequence shown here is derived from an EMBL/GenBank/DDBJ whole genome shotgun (WGS) entry which is preliminary data.</text>
</comment>
<accession>A0A060UL93</accession>
<organism evidence="2">
    <name type="scientific">Acidithiobacillus ferrivorans</name>
    <dbReference type="NCBI Taxonomy" id="160808"/>
    <lineage>
        <taxon>Bacteria</taxon>
        <taxon>Pseudomonadati</taxon>
        <taxon>Pseudomonadota</taxon>
        <taxon>Acidithiobacillia</taxon>
        <taxon>Acidithiobacillales</taxon>
        <taxon>Acidithiobacillaceae</taxon>
        <taxon>Acidithiobacillus</taxon>
    </lineage>
</organism>
<dbReference type="RefSeq" id="WP_035191795.1">
    <property type="nucleotide sequence ID" value="NZ_CCCS020000023.1"/>
</dbReference>
<evidence type="ECO:0000313" key="2">
    <source>
        <dbReference type="EMBL" id="CDQ09432.1"/>
    </source>
</evidence>
<name>A0A060UL93_9PROT</name>
<evidence type="ECO:0000259" key="1">
    <source>
        <dbReference type="Pfam" id="PF04413"/>
    </source>
</evidence>
<dbReference type="AlphaFoldDB" id="A0A060UL93"/>
<protein>
    <recommendedName>
        <fullName evidence="1">3-deoxy-D-manno-octulosonic-acid transferase N-terminal domain-containing protein</fullName>
    </recommendedName>
</protein>
<reference evidence="2" key="1">
    <citation type="submission" date="2014-03" db="EMBL/GenBank/DDBJ databases">
        <authorList>
            <person name="Genoscope - CEA"/>
        </authorList>
    </citation>
    <scope>NUCLEOTIDE SEQUENCE [LARGE SCALE GENOMIC DNA]</scope>
    <source>
        <strain evidence="2">CF27</strain>
    </source>
</reference>
<feature type="domain" description="3-deoxy-D-manno-octulosonic-acid transferase N-terminal" evidence="1">
    <location>
        <begin position="28"/>
        <end position="148"/>
    </location>
</feature>
<sequence>MMYYENGLLRARWASWRDARAGRTAQANARWGWIKAPGDRGPILWMQSFSDADQQRLGIELAKAMAEKRRDLRMVMTFETEYPALLKQHTEGAERLGYGFGPCDHPQAVGRMLERLSPLRYLALGRTPRPRLAAALGRGKIPAVLMAANPGPRIPVPLEAVYPRDARQAGAWAGRGVSEAVQEPVDFATLFTIAQVDPNFRAMVSGTDEGLLWWAQGLNAAQWAGWRQAWAASSLFRQGLLFLEGTDAPADLPRLSQWQRAPLPAGTVVVVDNDRWYPALSAAAQAVHLQTASPMLQWQVYAGSRPISISPGVILNAAEQLDADTILSLEDPTQILGHWQALRGDVMAARQRGDATRRIFWQERRHAGERLPEFLQRVFDW</sequence>
<dbReference type="EMBL" id="CCCS020000023">
    <property type="protein sequence ID" value="CDQ09432.1"/>
    <property type="molecule type" value="Genomic_DNA"/>
</dbReference>
<proteinExistence type="predicted"/>
<dbReference type="InterPro" id="IPR007507">
    <property type="entry name" value="Glycos_transf_N"/>
</dbReference>
<reference evidence="2" key="2">
    <citation type="submission" date="2014-07" db="EMBL/GenBank/DDBJ databases">
        <title>Initial genome analysis of the psychrotolerant acidophile Acidithiobacillus ferrivorans CF27: insights into iron and sulfur oxidation pathways and into biofilm formation.</title>
        <authorList>
            <person name="Talla E."/>
            <person name="Hedrich S."/>
            <person name="Mangenot S."/>
            <person name="Ji B."/>
            <person name="Johnson D.B."/>
            <person name="Barbe V."/>
            <person name="Bonnefoy V."/>
        </authorList>
    </citation>
    <scope>NUCLEOTIDE SEQUENCE [LARGE SCALE GENOMIC DNA]</scope>
    <source>
        <strain evidence="2">CF27</strain>
    </source>
</reference>
<dbReference type="Pfam" id="PF04413">
    <property type="entry name" value="Glycos_transf_N"/>
    <property type="match status" value="1"/>
</dbReference>
<gene>
    <name evidence="2" type="ORF">AFERRI_30078</name>
</gene>